<sequence length="66" mass="7272">MDSVTFRLYRVTVKHDLTVTLLHNGVVITLSVMLGGYLCASITDEVNVGMRKRRHLFGQAIPGRGG</sequence>
<evidence type="ECO:0000313" key="2">
    <source>
        <dbReference type="EMBL" id="ONN74660.1"/>
    </source>
</evidence>
<evidence type="ECO:0000313" key="5">
    <source>
        <dbReference type="Proteomes" id="UP000234212"/>
    </source>
</evidence>
<dbReference type="EMBL" id="MTJY01000032">
    <property type="protein sequence ID" value="ONN74660.1"/>
    <property type="molecule type" value="Genomic_DNA"/>
</dbReference>
<dbReference type="AlphaFoldDB" id="A0AAP8LWK8"/>
<dbReference type="Proteomes" id="UP000234212">
    <property type="component" value="Unassembled WGS sequence"/>
</dbReference>
<keyword evidence="1" id="KW-0812">Transmembrane</keyword>
<dbReference type="EMBL" id="PKJX01000001">
    <property type="protein sequence ID" value="PLA58144.1"/>
    <property type="molecule type" value="Genomic_DNA"/>
</dbReference>
<dbReference type="Proteomes" id="UP000189067">
    <property type="component" value="Unassembled WGS sequence"/>
</dbReference>
<reference evidence="2 4" key="1">
    <citation type="submission" date="2017-01" db="EMBL/GenBank/DDBJ databases">
        <title>In silico prediction, in vitro antibacterial spectrum and physicochemical properties of a putative bacteriocin produced by Lactobacillus rhamnosus strain L156.4.</title>
        <authorList>
            <person name="Silveira A.M."/>
            <person name="Monteiro A.S."/>
            <person name="Santos V.L."/>
            <person name="Nicoli J.R."/>
            <person name="Azevedo V."/>
            <person name="Soares S.C."/>
            <person name="Castro-Oliveira L."/>
            <person name="Dias-Souza M.V."/>
            <person name="Nardi R.M."/>
        </authorList>
    </citation>
    <scope>NUCLEOTIDE SEQUENCE [LARGE SCALE GENOMIC DNA]</scope>
    <source>
        <strain evidence="2 4">L156.4</strain>
    </source>
</reference>
<comment type="caution">
    <text evidence="3">The sequence shown here is derived from an EMBL/GenBank/DDBJ whole genome shotgun (WGS) entry which is preliminary data.</text>
</comment>
<dbReference type="RefSeq" id="WP_015764970.1">
    <property type="nucleotide sequence ID" value="NZ_CP094952.1"/>
</dbReference>
<gene>
    <name evidence="2" type="ORF">BWR10_08110</name>
    <name evidence="3" type="ORF">CYJ91_00900</name>
</gene>
<name>A0AAP8LWK8_LACRH</name>
<evidence type="ECO:0000256" key="1">
    <source>
        <dbReference type="SAM" id="Phobius"/>
    </source>
</evidence>
<organism evidence="3 5">
    <name type="scientific">Lacticaseibacillus rhamnosus</name>
    <name type="common">Lactobacillus rhamnosus</name>
    <dbReference type="NCBI Taxonomy" id="47715"/>
    <lineage>
        <taxon>Bacteria</taxon>
        <taxon>Bacillati</taxon>
        <taxon>Bacillota</taxon>
        <taxon>Bacilli</taxon>
        <taxon>Lactobacillales</taxon>
        <taxon>Lactobacillaceae</taxon>
        <taxon>Lacticaseibacillus</taxon>
    </lineage>
</organism>
<reference evidence="3 5" key="2">
    <citation type="submission" date="2017-12" db="EMBL/GenBank/DDBJ databases">
        <title>Phylogenetic diversity of female urinary microbiome.</title>
        <authorList>
            <person name="Thomas-White K."/>
            <person name="Wolfe A.J."/>
        </authorList>
    </citation>
    <scope>NUCLEOTIDE SEQUENCE [LARGE SCALE GENOMIC DNA]</scope>
    <source>
        <strain evidence="3 5">UMB0004</strain>
    </source>
</reference>
<keyword evidence="1" id="KW-1133">Transmembrane helix</keyword>
<feature type="transmembrane region" description="Helical" evidence="1">
    <location>
        <begin position="20"/>
        <end position="43"/>
    </location>
</feature>
<protein>
    <submittedName>
        <fullName evidence="3">Uncharacterized protein</fullName>
    </submittedName>
</protein>
<evidence type="ECO:0000313" key="3">
    <source>
        <dbReference type="EMBL" id="PLA58144.1"/>
    </source>
</evidence>
<proteinExistence type="predicted"/>
<evidence type="ECO:0000313" key="4">
    <source>
        <dbReference type="Proteomes" id="UP000189067"/>
    </source>
</evidence>
<accession>A0AAP8LWK8</accession>
<keyword evidence="1" id="KW-0472">Membrane</keyword>